<dbReference type="SUPFAM" id="SSF52743">
    <property type="entry name" value="Subtilisin-like"/>
    <property type="match status" value="1"/>
</dbReference>
<keyword evidence="5 9" id="KW-0378">Hydrolase</keyword>
<reference evidence="16 17" key="1">
    <citation type="submission" date="2019-06" db="EMBL/GenBank/DDBJ databases">
        <title>WGS assembly of Gossypium darwinii.</title>
        <authorList>
            <person name="Chen Z.J."/>
            <person name="Sreedasyam A."/>
            <person name="Ando A."/>
            <person name="Song Q."/>
            <person name="De L."/>
            <person name="Hulse-Kemp A."/>
            <person name="Ding M."/>
            <person name="Ye W."/>
            <person name="Kirkbride R."/>
            <person name="Jenkins J."/>
            <person name="Plott C."/>
            <person name="Lovell J."/>
            <person name="Lin Y.-M."/>
            <person name="Vaughn R."/>
            <person name="Liu B."/>
            <person name="Li W."/>
            <person name="Simpson S."/>
            <person name="Scheffler B."/>
            <person name="Saski C."/>
            <person name="Grover C."/>
            <person name="Hu G."/>
            <person name="Conover J."/>
            <person name="Carlson J."/>
            <person name="Shu S."/>
            <person name="Boston L."/>
            <person name="Williams M."/>
            <person name="Peterson D."/>
            <person name="Mcgee K."/>
            <person name="Jones D."/>
            <person name="Wendel J."/>
            <person name="Stelly D."/>
            <person name="Grimwood J."/>
            <person name="Schmutz J."/>
        </authorList>
    </citation>
    <scope>NUCLEOTIDE SEQUENCE [LARGE SCALE GENOMIC DNA]</scope>
    <source>
        <strain evidence="16">1808015.09</strain>
    </source>
</reference>
<feature type="transmembrane region" description="Helical" evidence="11">
    <location>
        <begin position="58"/>
        <end position="78"/>
    </location>
</feature>
<evidence type="ECO:0000256" key="6">
    <source>
        <dbReference type="ARBA" id="ARBA00022825"/>
    </source>
</evidence>
<dbReference type="GO" id="GO:0006508">
    <property type="term" value="P:proteolysis"/>
    <property type="evidence" value="ECO:0007669"/>
    <property type="project" value="UniProtKB-KW"/>
</dbReference>
<dbReference type="Pfam" id="PF02225">
    <property type="entry name" value="PA"/>
    <property type="match status" value="1"/>
</dbReference>
<evidence type="ECO:0000256" key="7">
    <source>
        <dbReference type="ARBA" id="ARBA00023180"/>
    </source>
</evidence>
<evidence type="ECO:0000256" key="4">
    <source>
        <dbReference type="ARBA" id="ARBA00022729"/>
    </source>
</evidence>
<dbReference type="Gene3D" id="3.50.30.30">
    <property type="match status" value="2"/>
</dbReference>
<evidence type="ECO:0000313" key="17">
    <source>
        <dbReference type="Proteomes" id="UP000323506"/>
    </source>
</evidence>
<feature type="domain" description="Inhibitor I9" evidence="14">
    <location>
        <begin position="107"/>
        <end position="190"/>
    </location>
</feature>
<evidence type="ECO:0000256" key="11">
    <source>
        <dbReference type="SAM" id="Phobius"/>
    </source>
</evidence>
<sequence>MWEATHHTWGGCHFKLVKSTIFCLYMNPLLVGYFHTPIKFPSHSLFNNGDRDQNQNLTFLFLFFYFLYISLLFGFIFCGRTTMMCKTAMLMLIFIVTPSNASMNMQTYIVHMDRTKMTTTTSDRWYESVIESVNELLDQEDHESGKPKLVHVYKTAISGFAAKLSTKQVESLKRLNGFISATPDEMLALHTTHSPQFRGLERGKGLWSGSNLESDVIIGVVDSGIWPEHVSFNDIGMSPVPSKWKGECEEGTKFSKSNCNKKLIGARAFFEGYEAAVGKINETEDYRSARDAEGHGTHTASTAAGNLAYASIFGLAKGLAGGVRYTSRIAVYKKCWSQGCASSDILAAIDQAIADGVDVLSLSLGGSAKPYHSDPIAIGAFQAIKNGIFVSCSAGNSGPSSSTVSNTAPWIMTVGASYLDRSFEAIVELGDRQIFEGSSAAFCIDGSLKKNLVKGKIVICQRGITSRTEKGEVVKLAGGAGMLLINSVNEGEELFADAHVLPASALGAIAGKAIKAYLNSTNKPTASITFKGTVYGKLAPLMAAFSSRGPNHVGLDLLKPDVTAPGMNILAAWPPSTSPTELKSDKRTVLFNIASGTSMSCPHVSGLAALLKSVHKDWSPAAIKSALMTTAYVHDNSNRHILDVAFSTPTNATPFAYGSGHVNPEKASDPGLIYDINPQDYQNYLCTLNYSASDMALFAGDGFNKSNIVTLKRTVTHVGIPNVTYTVQVNEPDGVSVMVEPQVLRFKKPSEKLSYKVSFMQKKGFRVQDGSFGVLEWVYLNMYHVRSSIAVTWT</sequence>
<dbReference type="InterPro" id="IPR037045">
    <property type="entry name" value="S8pro/Inhibitor_I9_sf"/>
</dbReference>
<dbReference type="PANTHER" id="PTHR10795">
    <property type="entry name" value="PROPROTEIN CONVERTASE SUBTILISIN/KEXIN"/>
    <property type="match status" value="1"/>
</dbReference>
<keyword evidence="4" id="KW-0732">Signal</keyword>
<evidence type="ECO:0000259" key="14">
    <source>
        <dbReference type="Pfam" id="PF05922"/>
    </source>
</evidence>
<feature type="domain" description="PA" evidence="13">
    <location>
        <begin position="446"/>
        <end position="514"/>
    </location>
</feature>
<dbReference type="PRINTS" id="PR00723">
    <property type="entry name" value="SUBTILISIN"/>
</dbReference>
<feature type="transmembrane region" description="Helical" evidence="11">
    <location>
        <begin position="21"/>
        <end position="38"/>
    </location>
</feature>
<keyword evidence="11" id="KW-0812">Transmembrane</keyword>
<dbReference type="Pfam" id="PF17766">
    <property type="entry name" value="fn3_6"/>
    <property type="match status" value="1"/>
</dbReference>
<evidence type="ECO:0000256" key="5">
    <source>
        <dbReference type="ARBA" id="ARBA00022801"/>
    </source>
</evidence>
<dbReference type="AlphaFoldDB" id="A0A5D2E890"/>
<dbReference type="InterPro" id="IPR015500">
    <property type="entry name" value="Peptidase_S8_subtilisin-rel"/>
</dbReference>
<evidence type="ECO:0000256" key="2">
    <source>
        <dbReference type="ARBA" id="ARBA00011073"/>
    </source>
</evidence>
<dbReference type="CDD" id="cd02120">
    <property type="entry name" value="PA_subtilisin_like"/>
    <property type="match status" value="1"/>
</dbReference>
<keyword evidence="17" id="KW-1185">Reference proteome</keyword>
<evidence type="ECO:0000256" key="10">
    <source>
        <dbReference type="RuleBase" id="RU003355"/>
    </source>
</evidence>
<evidence type="ECO:0008006" key="18">
    <source>
        <dbReference type="Google" id="ProtNLM"/>
    </source>
</evidence>
<protein>
    <recommendedName>
        <fullName evidence="18">Subtilisin-like protease SBT1.1</fullName>
    </recommendedName>
</protein>
<dbReference type="InterPro" id="IPR034197">
    <property type="entry name" value="Peptidases_S8_3"/>
</dbReference>
<gene>
    <name evidence="16" type="ORF">ES288_A12G119000v1</name>
</gene>
<dbReference type="InterPro" id="IPR041469">
    <property type="entry name" value="Subtilisin-like_FN3"/>
</dbReference>
<accession>A0A5D2E890</accession>
<dbReference type="InterPro" id="IPR023827">
    <property type="entry name" value="Peptidase_S8_Asp-AS"/>
</dbReference>
<dbReference type="Proteomes" id="UP000323506">
    <property type="component" value="Chromosome A12"/>
</dbReference>
<dbReference type="InterPro" id="IPR003137">
    <property type="entry name" value="PA_domain"/>
</dbReference>
<comment type="similarity">
    <text evidence="2 9 10">Belongs to the peptidase S8 family.</text>
</comment>
<dbReference type="InterPro" id="IPR023828">
    <property type="entry name" value="Peptidase_S8_Ser-AS"/>
</dbReference>
<dbReference type="CDD" id="cd04852">
    <property type="entry name" value="Peptidases_S8_3"/>
    <property type="match status" value="1"/>
</dbReference>
<dbReference type="InterPro" id="IPR045051">
    <property type="entry name" value="SBT"/>
</dbReference>
<dbReference type="GO" id="GO:0005576">
    <property type="term" value="C:extracellular region"/>
    <property type="evidence" value="ECO:0007669"/>
    <property type="project" value="UniProtKB-SubCell"/>
</dbReference>
<dbReference type="EMBL" id="CM017699">
    <property type="protein sequence ID" value="TYG89674.1"/>
    <property type="molecule type" value="Genomic_DNA"/>
</dbReference>
<evidence type="ECO:0000259" key="13">
    <source>
        <dbReference type="Pfam" id="PF02225"/>
    </source>
</evidence>
<feature type="transmembrane region" description="Helical" evidence="11">
    <location>
        <begin position="90"/>
        <end position="109"/>
    </location>
</feature>
<dbReference type="Gene3D" id="3.40.50.200">
    <property type="entry name" value="Peptidase S8/S53 domain"/>
    <property type="match status" value="2"/>
</dbReference>
<dbReference type="InterPro" id="IPR010259">
    <property type="entry name" value="S8pro/Inhibitor_I9"/>
</dbReference>
<feature type="active site" description="Charge relay system" evidence="8 9">
    <location>
        <position position="598"/>
    </location>
</feature>
<dbReference type="Gene3D" id="3.30.70.80">
    <property type="entry name" value="Peptidase S8 propeptide/proteinase inhibitor I9"/>
    <property type="match status" value="1"/>
</dbReference>
<feature type="active site" description="Charge relay system" evidence="8 9">
    <location>
        <position position="295"/>
    </location>
</feature>
<keyword evidence="11" id="KW-1133">Transmembrane helix</keyword>
<feature type="active site" description="Charge relay system" evidence="8 9">
    <location>
        <position position="222"/>
    </location>
</feature>
<dbReference type="PROSITE" id="PS00138">
    <property type="entry name" value="SUBTILASE_SER"/>
    <property type="match status" value="1"/>
</dbReference>
<keyword evidence="11" id="KW-0472">Membrane</keyword>
<dbReference type="Pfam" id="PF00082">
    <property type="entry name" value="Peptidase_S8"/>
    <property type="match status" value="1"/>
</dbReference>
<dbReference type="InterPro" id="IPR000209">
    <property type="entry name" value="Peptidase_S8/S53_dom"/>
</dbReference>
<dbReference type="PROSITE" id="PS51892">
    <property type="entry name" value="SUBTILASE"/>
    <property type="match status" value="1"/>
</dbReference>
<feature type="domain" description="Subtilisin-like protease fibronectin type-III" evidence="15">
    <location>
        <begin position="704"/>
        <end position="791"/>
    </location>
</feature>
<dbReference type="Gene3D" id="2.60.40.2310">
    <property type="match status" value="1"/>
</dbReference>
<name>A0A5D2E890_GOSDA</name>
<evidence type="ECO:0000256" key="9">
    <source>
        <dbReference type="PROSITE-ProRule" id="PRU01240"/>
    </source>
</evidence>
<dbReference type="GO" id="GO:0004252">
    <property type="term" value="F:serine-type endopeptidase activity"/>
    <property type="evidence" value="ECO:0007669"/>
    <property type="project" value="UniProtKB-UniRule"/>
</dbReference>
<evidence type="ECO:0000259" key="15">
    <source>
        <dbReference type="Pfam" id="PF17766"/>
    </source>
</evidence>
<keyword evidence="6 9" id="KW-0720">Serine protease</keyword>
<dbReference type="FunFam" id="3.50.30.30:FF:000005">
    <property type="entry name" value="subtilisin-like protease SBT1.5"/>
    <property type="match status" value="1"/>
</dbReference>
<evidence type="ECO:0000256" key="8">
    <source>
        <dbReference type="PIRSR" id="PIRSR615500-1"/>
    </source>
</evidence>
<proteinExistence type="inferred from homology"/>
<dbReference type="Pfam" id="PF05922">
    <property type="entry name" value="Inhibitor_I9"/>
    <property type="match status" value="1"/>
</dbReference>
<dbReference type="PROSITE" id="PS00136">
    <property type="entry name" value="SUBTILASE_ASP"/>
    <property type="match status" value="1"/>
</dbReference>
<evidence type="ECO:0000256" key="1">
    <source>
        <dbReference type="ARBA" id="ARBA00004613"/>
    </source>
</evidence>
<feature type="domain" description="Peptidase S8/S53" evidence="12">
    <location>
        <begin position="214"/>
        <end position="640"/>
    </location>
</feature>
<evidence type="ECO:0000259" key="12">
    <source>
        <dbReference type="Pfam" id="PF00082"/>
    </source>
</evidence>
<dbReference type="InterPro" id="IPR036852">
    <property type="entry name" value="Peptidase_S8/S53_dom_sf"/>
</dbReference>
<evidence type="ECO:0000313" key="16">
    <source>
        <dbReference type="EMBL" id="TYG89674.1"/>
    </source>
</evidence>
<comment type="subcellular location">
    <subcellularLocation>
        <location evidence="1">Secreted</location>
    </subcellularLocation>
</comment>
<keyword evidence="7" id="KW-0325">Glycoprotein</keyword>
<keyword evidence="3 9" id="KW-0645">Protease</keyword>
<evidence type="ECO:0000256" key="3">
    <source>
        <dbReference type="ARBA" id="ARBA00022670"/>
    </source>
</evidence>
<dbReference type="FunFam" id="3.40.50.200:FF:000006">
    <property type="entry name" value="Subtilisin-like protease SBT1.5"/>
    <property type="match status" value="1"/>
</dbReference>
<organism evidence="16 17">
    <name type="scientific">Gossypium darwinii</name>
    <name type="common">Darwin's cotton</name>
    <name type="synonym">Gossypium barbadense var. darwinii</name>
    <dbReference type="NCBI Taxonomy" id="34276"/>
    <lineage>
        <taxon>Eukaryota</taxon>
        <taxon>Viridiplantae</taxon>
        <taxon>Streptophyta</taxon>
        <taxon>Embryophyta</taxon>
        <taxon>Tracheophyta</taxon>
        <taxon>Spermatophyta</taxon>
        <taxon>Magnoliopsida</taxon>
        <taxon>eudicotyledons</taxon>
        <taxon>Gunneridae</taxon>
        <taxon>Pentapetalae</taxon>
        <taxon>rosids</taxon>
        <taxon>malvids</taxon>
        <taxon>Malvales</taxon>
        <taxon>Malvaceae</taxon>
        <taxon>Malvoideae</taxon>
        <taxon>Gossypium</taxon>
    </lineage>
</organism>